<comment type="caution">
    <text evidence="2">The sequence shown here is derived from an EMBL/GenBank/DDBJ whole genome shotgun (WGS) entry which is preliminary data.</text>
</comment>
<dbReference type="AlphaFoldDB" id="A0A850DPY2"/>
<feature type="transmembrane region" description="Helical" evidence="1">
    <location>
        <begin position="76"/>
        <end position="101"/>
    </location>
</feature>
<organism evidence="2 3">
    <name type="scientific">Curtobacterium citreum</name>
    <dbReference type="NCBI Taxonomy" id="2036"/>
    <lineage>
        <taxon>Bacteria</taxon>
        <taxon>Bacillati</taxon>
        <taxon>Actinomycetota</taxon>
        <taxon>Actinomycetes</taxon>
        <taxon>Micrococcales</taxon>
        <taxon>Microbacteriaceae</taxon>
        <taxon>Curtobacterium</taxon>
    </lineage>
</organism>
<evidence type="ECO:0000313" key="3">
    <source>
        <dbReference type="Proteomes" id="UP000539146"/>
    </source>
</evidence>
<dbReference type="RefSeq" id="WP_175324842.1">
    <property type="nucleotide sequence ID" value="NZ_BAAAWP010000001.1"/>
</dbReference>
<sequence length="147" mass="14936">MTDHLWHERDPMQARGPAGAGRTSAGWFALALVLVWSAAMALALSVANSVSAADLASTAVPRHPLDDPPVPVARAEFLAGLIGITALPSALVVIGLGYRGVVRGWVAGHRVGWVALCIGALGLLPALLTTIFGVVICVLDGGALSAG</sequence>
<feature type="transmembrane region" description="Helical" evidence="1">
    <location>
        <begin position="113"/>
        <end position="136"/>
    </location>
</feature>
<evidence type="ECO:0000313" key="2">
    <source>
        <dbReference type="EMBL" id="NUU26585.1"/>
    </source>
</evidence>
<keyword evidence="1" id="KW-0812">Transmembrane</keyword>
<reference evidence="2 3" key="1">
    <citation type="submission" date="2020-05" db="EMBL/GenBank/DDBJ databases">
        <title>Genome Sequencing of Type Strains.</title>
        <authorList>
            <person name="Lemaire J.F."/>
            <person name="Inderbitzin P."/>
            <person name="Gregorio O.A."/>
            <person name="Collins S.B."/>
            <person name="Wespe N."/>
            <person name="Knight-Connoni V."/>
        </authorList>
    </citation>
    <scope>NUCLEOTIDE SEQUENCE [LARGE SCALE GENOMIC DNA]</scope>
    <source>
        <strain evidence="2 3">DSM 20512</strain>
    </source>
</reference>
<protein>
    <submittedName>
        <fullName evidence="2">Uncharacterized protein</fullName>
    </submittedName>
</protein>
<keyword evidence="1" id="KW-1133">Transmembrane helix</keyword>
<proteinExistence type="predicted"/>
<evidence type="ECO:0000256" key="1">
    <source>
        <dbReference type="SAM" id="Phobius"/>
    </source>
</evidence>
<gene>
    <name evidence="2" type="ORF">HP467_00440</name>
</gene>
<dbReference type="EMBL" id="JABMCG010000038">
    <property type="protein sequence ID" value="NUU26585.1"/>
    <property type="molecule type" value="Genomic_DNA"/>
</dbReference>
<dbReference type="Proteomes" id="UP000539146">
    <property type="component" value="Unassembled WGS sequence"/>
</dbReference>
<accession>A0A850DPY2</accession>
<name>A0A850DPY2_9MICO</name>
<keyword evidence="1" id="KW-0472">Membrane</keyword>